<keyword evidence="3" id="KW-1185">Reference proteome</keyword>
<organism evidence="2 3">
    <name type="scientific">Thalassotalea algicola</name>
    <dbReference type="NCBI Taxonomy" id="2716224"/>
    <lineage>
        <taxon>Bacteria</taxon>
        <taxon>Pseudomonadati</taxon>
        <taxon>Pseudomonadota</taxon>
        <taxon>Gammaproteobacteria</taxon>
        <taxon>Alteromonadales</taxon>
        <taxon>Colwelliaceae</taxon>
        <taxon>Thalassotalea</taxon>
    </lineage>
</organism>
<proteinExistence type="predicted"/>
<dbReference type="Pfam" id="PF05494">
    <property type="entry name" value="MlaC"/>
    <property type="match status" value="1"/>
</dbReference>
<protein>
    <submittedName>
        <fullName evidence="2">Phospholipid-binding protein MlaC</fullName>
    </submittedName>
</protein>
<dbReference type="InterPro" id="IPR008869">
    <property type="entry name" value="MlaC/ttg2D"/>
</dbReference>
<dbReference type="PANTHER" id="PTHR36573">
    <property type="entry name" value="INTERMEMBRANE PHOSPHOLIPID TRANSPORT SYSTEM BINDING PROTEIN MLAC"/>
    <property type="match status" value="1"/>
</dbReference>
<dbReference type="AlphaFoldDB" id="A0A7Y0L904"/>
<feature type="signal peptide" evidence="1">
    <location>
        <begin position="1"/>
        <end position="21"/>
    </location>
</feature>
<evidence type="ECO:0000313" key="2">
    <source>
        <dbReference type="EMBL" id="NMP30165.1"/>
    </source>
</evidence>
<name>A0A7Y0L904_9GAMM</name>
<comment type="caution">
    <text evidence="2">The sequence shown here is derived from an EMBL/GenBank/DDBJ whole genome shotgun (WGS) entry which is preliminary data.</text>
</comment>
<feature type="chain" id="PRO_5031558167" evidence="1">
    <location>
        <begin position="22"/>
        <end position="214"/>
    </location>
</feature>
<dbReference type="InterPro" id="IPR042245">
    <property type="entry name" value="Tgt2/MlaC_sf"/>
</dbReference>
<gene>
    <name evidence="2" type="primary">mlaC</name>
    <name evidence="2" type="ORF">HII17_01205</name>
</gene>
<evidence type="ECO:0000256" key="1">
    <source>
        <dbReference type="SAM" id="SignalP"/>
    </source>
</evidence>
<accession>A0A7Y0L904</accession>
<dbReference type="PANTHER" id="PTHR36573:SF1">
    <property type="entry name" value="INTERMEMBRANE PHOSPHOLIPID TRANSPORT SYSTEM BINDING PROTEIN MLAC"/>
    <property type="match status" value="1"/>
</dbReference>
<dbReference type="Proteomes" id="UP000568664">
    <property type="component" value="Unassembled WGS sequence"/>
</dbReference>
<dbReference type="EMBL" id="JABBXH010000001">
    <property type="protein sequence ID" value="NMP30165.1"/>
    <property type="molecule type" value="Genomic_DNA"/>
</dbReference>
<evidence type="ECO:0000313" key="3">
    <source>
        <dbReference type="Proteomes" id="UP000568664"/>
    </source>
</evidence>
<dbReference type="NCBIfam" id="NF011697">
    <property type="entry name" value="PRK15117.1"/>
    <property type="match status" value="1"/>
</dbReference>
<keyword evidence="1" id="KW-0732">Signal</keyword>
<sequence>MKMKTLFSGLLAILISISANAETVDKKNPYDMIQKVADITFSRFKNEQANIKQNPNLLKTIVREELLPYIDYRYAAFKVIGKNLKKTTDAERKAFVPVFKDYLVTSYAQVFTLYNNQVVEFEPAKKLGKSKIVAVNTRVIEPGRDPIDISFKVRKNRKKNEWKAFDMIAEGVSLLDSKQAELSSIIRQKGLPHVTDMLKEKAERDVVFKNNGQS</sequence>
<dbReference type="PIRSF" id="PIRSF004649">
    <property type="entry name" value="MlaC"/>
    <property type="match status" value="1"/>
</dbReference>
<dbReference type="Gene3D" id="3.10.450.710">
    <property type="entry name" value="Tgt2/MlaC"/>
    <property type="match status" value="1"/>
</dbReference>
<reference evidence="2 3" key="1">
    <citation type="submission" date="2020-04" db="EMBL/GenBank/DDBJ databases">
        <title>Thalassotalea sp. M1531, isolated from the surface of marine red alga.</title>
        <authorList>
            <person name="Pang L."/>
            <person name="Lu D.-C."/>
        </authorList>
    </citation>
    <scope>NUCLEOTIDE SEQUENCE [LARGE SCALE GENOMIC DNA]</scope>
    <source>
        <strain evidence="2 3">M1531</strain>
    </source>
</reference>